<dbReference type="STRING" id="105559.Nwat_0686"/>
<dbReference type="eggNOG" id="COG2957">
    <property type="taxonomic scope" value="Bacteria"/>
</dbReference>
<dbReference type="KEGG" id="nwa:Nwat_0686"/>
<proteinExistence type="predicted"/>
<dbReference type="GO" id="GO:0009446">
    <property type="term" value="P:putrescine biosynthetic process"/>
    <property type="evidence" value="ECO:0007669"/>
    <property type="project" value="InterPro"/>
</dbReference>
<dbReference type="PANTHER" id="PTHR31377:SF0">
    <property type="entry name" value="AGMATINE DEIMINASE-RELATED"/>
    <property type="match status" value="1"/>
</dbReference>
<dbReference type="AlphaFoldDB" id="D8KBN1"/>
<dbReference type="EC" id="3.5.3.12" evidence="2"/>
<reference evidence="2 3" key="1">
    <citation type="submission" date="2010-06" db="EMBL/GenBank/DDBJ databases">
        <title>Complete sequence of chromosome of Nitrosococcus watsoni C-113.</title>
        <authorList>
            <consortium name="US DOE Joint Genome Institute"/>
            <person name="Lucas S."/>
            <person name="Copeland A."/>
            <person name="Lapidus A."/>
            <person name="Cheng J.-F."/>
            <person name="Bruce D."/>
            <person name="Goodwin L."/>
            <person name="Pitluck S."/>
            <person name="Malfatti S.A."/>
            <person name="Chain P.S.G."/>
            <person name="Land M."/>
            <person name="Hauser L."/>
            <person name="Kyrpides N."/>
            <person name="Ivanova N."/>
            <person name="Cambell M.A."/>
            <person name="Heidelberg J.F."/>
            <person name="Klotz M.G."/>
            <person name="Woyke T."/>
        </authorList>
    </citation>
    <scope>NUCLEOTIDE SEQUENCE [LARGE SCALE GENOMIC DNA]</scope>
    <source>
        <strain evidence="2 3">C-113</strain>
    </source>
</reference>
<accession>D8KBN1</accession>
<keyword evidence="3" id="KW-1185">Reference proteome</keyword>
<keyword evidence="1 2" id="KW-0378">Hydrolase</keyword>
<dbReference type="GO" id="GO:0047632">
    <property type="term" value="F:agmatine deiminase activity"/>
    <property type="evidence" value="ECO:0007669"/>
    <property type="project" value="UniProtKB-EC"/>
</dbReference>
<dbReference type="Gene3D" id="3.75.10.10">
    <property type="entry name" value="L-arginine/glycine Amidinotransferase, Chain A"/>
    <property type="match status" value="1"/>
</dbReference>
<evidence type="ECO:0000256" key="1">
    <source>
        <dbReference type="ARBA" id="ARBA00022801"/>
    </source>
</evidence>
<dbReference type="GO" id="GO:0004668">
    <property type="term" value="F:protein-arginine deiminase activity"/>
    <property type="evidence" value="ECO:0007669"/>
    <property type="project" value="InterPro"/>
</dbReference>
<dbReference type="Pfam" id="PF04371">
    <property type="entry name" value="PAD_porph"/>
    <property type="match status" value="1"/>
</dbReference>
<evidence type="ECO:0000313" key="2">
    <source>
        <dbReference type="EMBL" id="ADJ27642.1"/>
    </source>
</evidence>
<dbReference type="Proteomes" id="UP000000393">
    <property type="component" value="Chromosome"/>
</dbReference>
<dbReference type="EMBL" id="CP002086">
    <property type="protein sequence ID" value="ADJ27642.1"/>
    <property type="molecule type" value="Genomic_DNA"/>
</dbReference>
<sequence length="357" mass="39606">MAAASKHPPLLAEKGYTLLPEWAPQSGVMLAWPTAESDWGPWLKEVETVYLHIAREIAHREKLLVVCHCPNHLAQVKNQLARHNINPASLSLHVVPFNDTWVRDYGPLGCLGPERQLQLLDFVFNGWGGKYEASLDNEVTVRLHGQGVFGTVPLKRLPLTLEGGSLEVDGAGSLLTTTRCLLSGTRNRGLGQATMETQLKQWLGVKRILWLRHGQLRGDDTDGHIDTLARFCNPQTICHVACDDPKDEHYQELQTMAEELRALQTIQGIPYRLVPLPWPDPKFSAEGQRLPASYANFLIINGAILAPTYRDPADTQALSILQGCFPDRQVVGIDCLPLIQQYGSLHCITMQLPAGSL</sequence>
<dbReference type="RefSeq" id="WP_013219747.1">
    <property type="nucleotide sequence ID" value="NC_014315.1"/>
</dbReference>
<protein>
    <submittedName>
        <fullName evidence="2">Agmatine deiminase</fullName>
        <ecNumber evidence="2">3.5.3.12</ecNumber>
    </submittedName>
</protein>
<name>D8KBN1_NITWC</name>
<evidence type="ECO:0000313" key="3">
    <source>
        <dbReference type="Proteomes" id="UP000000393"/>
    </source>
</evidence>
<dbReference type="HOGENOM" id="CLU_037682_0_0_6"/>
<dbReference type="SUPFAM" id="SSF55909">
    <property type="entry name" value="Pentein"/>
    <property type="match status" value="1"/>
</dbReference>
<dbReference type="OrthoDB" id="9808013at2"/>
<organism evidence="2 3">
    <name type="scientific">Nitrosococcus watsoni (strain C-113)</name>
    <dbReference type="NCBI Taxonomy" id="105559"/>
    <lineage>
        <taxon>Bacteria</taxon>
        <taxon>Pseudomonadati</taxon>
        <taxon>Pseudomonadota</taxon>
        <taxon>Gammaproteobacteria</taxon>
        <taxon>Chromatiales</taxon>
        <taxon>Chromatiaceae</taxon>
        <taxon>Nitrosococcus</taxon>
    </lineage>
</organism>
<dbReference type="InterPro" id="IPR007466">
    <property type="entry name" value="Peptidyl-Arg-deiminase_porph"/>
</dbReference>
<dbReference type="PANTHER" id="PTHR31377">
    <property type="entry name" value="AGMATINE DEIMINASE-RELATED"/>
    <property type="match status" value="1"/>
</dbReference>
<gene>
    <name evidence="2" type="ordered locus">Nwat_0686</name>
</gene>